<dbReference type="GO" id="GO:0008843">
    <property type="term" value="F:endochitinase activity"/>
    <property type="evidence" value="ECO:0007669"/>
    <property type="project" value="UniProtKB-EC"/>
</dbReference>
<dbReference type="Proteomes" id="UP000700596">
    <property type="component" value="Unassembled WGS sequence"/>
</dbReference>
<dbReference type="InterPro" id="IPR001223">
    <property type="entry name" value="Glyco_hydro18_cat"/>
</dbReference>
<dbReference type="GO" id="GO:0005975">
    <property type="term" value="P:carbohydrate metabolic process"/>
    <property type="evidence" value="ECO:0007669"/>
    <property type="project" value="InterPro"/>
</dbReference>
<feature type="disulfide bond" evidence="5">
    <location>
        <begin position="64"/>
        <end position="78"/>
    </location>
</feature>
<dbReference type="SMART" id="SM00270">
    <property type="entry name" value="ChtBD1"/>
    <property type="match status" value="2"/>
</dbReference>
<dbReference type="SMART" id="SM00636">
    <property type="entry name" value="Glyco_18"/>
    <property type="match status" value="1"/>
</dbReference>
<feature type="domain" description="Chitin-binding type-1" evidence="6">
    <location>
        <begin position="45"/>
        <end position="100"/>
    </location>
</feature>
<comment type="similarity">
    <text evidence="1">Belongs to the glycosyl hydrolase 18 family. Chitinase class V subfamily.</text>
</comment>
<accession>A0A9P9DNG0</accession>
<evidence type="ECO:0000313" key="9">
    <source>
        <dbReference type="Proteomes" id="UP000700596"/>
    </source>
</evidence>
<evidence type="ECO:0000256" key="4">
    <source>
        <dbReference type="ARBA" id="ARBA00023026"/>
    </source>
</evidence>
<evidence type="ECO:0000256" key="2">
    <source>
        <dbReference type="ARBA" id="ARBA00012729"/>
    </source>
</evidence>
<keyword evidence="3 5" id="KW-0147">Chitin-binding</keyword>
<dbReference type="InterPro" id="IPR011583">
    <property type="entry name" value="Chitinase_II/V-like_cat"/>
</dbReference>
<feature type="domain" description="GH18" evidence="7">
    <location>
        <begin position="116"/>
        <end position="462"/>
    </location>
</feature>
<dbReference type="SUPFAM" id="SSF51445">
    <property type="entry name" value="(Trans)glycosidases"/>
    <property type="match status" value="1"/>
</dbReference>
<dbReference type="SUPFAM" id="SSF57016">
    <property type="entry name" value="Plant lectins/antimicrobial peptides"/>
    <property type="match status" value="1"/>
</dbReference>
<dbReference type="InterPro" id="IPR017853">
    <property type="entry name" value="GH"/>
</dbReference>
<feature type="disulfide bond" evidence="5">
    <location>
        <begin position="59"/>
        <end position="71"/>
    </location>
</feature>
<dbReference type="CDD" id="cd00035">
    <property type="entry name" value="ChtBD1"/>
    <property type="match status" value="1"/>
</dbReference>
<dbReference type="PANTHER" id="PTHR47700:SF2">
    <property type="entry name" value="CHITINASE"/>
    <property type="match status" value="1"/>
</dbReference>
<dbReference type="Pfam" id="PF00704">
    <property type="entry name" value="Glyco_hydro_18"/>
    <property type="match status" value="1"/>
</dbReference>
<keyword evidence="4" id="KW-0843">Virulence</keyword>
<name>A0A9P9DNG0_9PLEO</name>
<keyword evidence="8" id="KW-0378">Hydrolase</keyword>
<dbReference type="Gene3D" id="3.10.50.10">
    <property type="match status" value="1"/>
</dbReference>
<dbReference type="InterPro" id="IPR029070">
    <property type="entry name" value="Chitinase_insertion_sf"/>
</dbReference>
<dbReference type="InterPro" id="IPR036861">
    <property type="entry name" value="Endochitinase-like_sf"/>
</dbReference>
<evidence type="ECO:0000256" key="1">
    <source>
        <dbReference type="ARBA" id="ARBA00008682"/>
    </source>
</evidence>
<comment type="caution">
    <text evidence="5">Lacks conserved residue(s) required for the propagation of feature annotation.</text>
</comment>
<gene>
    <name evidence="8" type="ORF">B0J11DRAFT_416756</name>
</gene>
<dbReference type="PROSITE" id="PS51910">
    <property type="entry name" value="GH18_2"/>
    <property type="match status" value="1"/>
</dbReference>
<evidence type="ECO:0000313" key="8">
    <source>
        <dbReference type="EMBL" id="KAH7122649.1"/>
    </source>
</evidence>
<feature type="non-terminal residue" evidence="8">
    <location>
        <position position="1"/>
    </location>
</feature>
<keyword evidence="9" id="KW-1185">Reference proteome</keyword>
<dbReference type="InterPro" id="IPR053214">
    <property type="entry name" value="LysM12-like"/>
</dbReference>
<dbReference type="AlphaFoldDB" id="A0A9P9DNG0"/>
<protein>
    <recommendedName>
        <fullName evidence="2">chitinase</fullName>
        <ecNumber evidence="2">3.2.1.14</ecNumber>
    </recommendedName>
</protein>
<evidence type="ECO:0000256" key="3">
    <source>
        <dbReference type="ARBA" id="ARBA00022669"/>
    </source>
</evidence>
<proteinExistence type="inferred from homology"/>
<evidence type="ECO:0000259" key="7">
    <source>
        <dbReference type="PROSITE" id="PS51910"/>
    </source>
</evidence>
<dbReference type="Gene3D" id="3.20.20.80">
    <property type="entry name" value="Glycosidases"/>
    <property type="match status" value="1"/>
</dbReference>
<dbReference type="OrthoDB" id="73875at2759"/>
<dbReference type="Pfam" id="PF00187">
    <property type="entry name" value="Chitin_bind_1"/>
    <property type="match status" value="1"/>
</dbReference>
<organism evidence="8 9">
    <name type="scientific">Dendryphion nanum</name>
    <dbReference type="NCBI Taxonomy" id="256645"/>
    <lineage>
        <taxon>Eukaryota</taxon>
        <taxon>Fungi</taxon>
        <taxon>Dikarya</taxon>
        <taxon>Ascomycota</taxon>
        <taxon>Pezizomycotina</taxon>
        <taxon>Dothideomycetes</taxon>
        <taxon>Pleosporomycetidae</taxon>
        <taxon>Pleosporales</taxon>
        <taxon>Torulaceae</taxon>
        <taxon>Dendryphion</taxon>
    </lineage>
</organism>
<reference evidence="8" key="1">
    <citation type="journal article" date="2021" name="Nat. Commun.">
        <title>Genetic determinants of endophytism in the Arabidopsis root mycobiome.</title>
        <authorList>
            <person name="Mesny F."/>
            <person name="Miyauchi S."/>
            <person name="Thiergart T."/>
            <person name="Pickel B."/>
            <person name="Atanasova L."/>
            <person name="Karlsson M."/>
            <person name="Huettel B."/>
            <person name="Barry K.W."/>
            <person name="Haridas S."/>
            <person name="Chen C."/>
            <person name="Bauer D."/>
            <person name="Andreopoulos W."/>
            <person name="Pangilinan J."/>
            <person name="LaButti K."/>
            <person name="Riley R."/>
            <person name="Lipzen A."/>
            <person name="Clum A."/>
            <person name="Drula E."/>
            <person name="Henrissat B."/>
            <person name="Kohler A."/>
            <person name="Grigoriev I.V."/>
            <person name="Martin F.M."/>
            <person name="Hacquard S."/>
        </authorList>
    </citation>
    <scope>NUCLEOTIDE SEQUENCE</scope>
    <source>
        <strain evidence="8">MPI-CAGE-CH-0243</strain>
    </source>
</reference>
<dbReference type="Gene3D" id="3.30.60.10">
    <property type="entry name" value="Endochitinase-like"/>
    <property type="match status" value="1"/>
</dbReference>
<evidence type="ECO:0000259" key="6">
    <source>
        <dbReference type="PROSITE" id="PS50941"/>
    </source>
</evidence>
<dbReference type="PROSITE" id="PS50941">
    <property type="entry name" value="CHIT_BIND_I_2"/>
    <property type="match status" value="1"/>
</dbReference>
<dbReference type="PANTHER" id="PTHR47700">
    <property type="entry name" value="V CHITINASE, PUTATIVE (AFU_ORTHOLOGUE AFUA_6G13720)-RELATED"/>
    <property type="match status" value="1"/>
</dbReference>
<keyword evidence="5" id="KW-1015">Disulfide bond</keyword>
<comment type="caution">
    <text evidence="8">The sequence shown here is derived from an EMBL/GenBank/DDBJ whole genome shotgun (WGS) entry which is preliminary data.</text>
</comment>
<dbReference type="GO" id="GO:0008061">
    <property type="term" value="F:chitin binding"/>
    <property type="evidence" value="ECO:0007669"/>
    <property type="project" value="UniProtKB-UniRule"/>
</dbReference>
<dbReference type="EC" id="3.2.1.14" evidence="2"/>
<sequence length="462" mass="51567">GPVQCGPGSPCVDKSCCNSDGKCGFEKGHCHPDPPSTCISNCDAKAWCGKDSPNGKITCGLNVCCSKYGWCGWRPEHCGEDTDPKDPGSLCQKEFGRCGKVSPPSCGKDSGTATNGRKIAYYASWNTRNRECNRIWPHHINTEGLTHINFAFAGINPKSFVIQPMHPADPQLYLDFTALKTNGLETWIAVGGWDFSNPGSTHTTWSDMVSTKENRKAFIESAVDLMKTYGFQGIDLDWEYPVAEDRGGRPGDTKNQIALFVELREAIGNRFGFSSILAPDFWYLQHMDPFALSFQVDWFNYMAYDLHGTWDARIPAIGPRIAAHTNLHEIEEMLVSLWFNKLDPKKINFGMAHYGRGFTVKDKGCMHEGCEWADTNKPADCTNFPGIMSNTEIIQLIREKNLKPELLKGAEVKQITWDDQWMAYDDDETRAMKIEKANDLCMGGHFFWAIDYASGSGTGDDP</sequence>
<feature type="non-terminal residue" evidence="8">
    <location>
        <position position="462"/>
    </location>
</feature>
<dbReference type="SUPFAM" id="SSF54556">
    <property type="entry name" value="Chitinase insertion domain"/>
    <property type="match status" value="1"/>
</dbReference>
<evidence type="ECO:0000256" key="5">
    <source>
        <dbReference type="PROSITE-ProRule" id="PRU00261"/>
    </source>
</evidence>
<dbReference type="InterPro" id="IPR001002">
    <property type="entry name" value="Chitin-bd_1"/>
</dbReference>
<dbReference type="EMBL" id="JAGMWT010000009">
    <property type="protein sequence ID" value="KAH7122649.1"/>
    <property type="molecule type" value="Genomic_DNA"/>
</dbReference>